<feature type="region of interest" description="Disordered" evidence="1">
    <location>
        <begin position="301"/>
        <end position="388"/>
    </location>
</feature>
<evidence type="ECO:0000313" key="3">
    <source>
        <dbReference type="Proteomes" id="UP001152523"/>
    </source>
</evidence>
<feature type="compositionally biased region" description="Polar residues" evidence="1">
    <location>
        <begin position="1"/>
        <end position="14"/>
    </location>
</feature>
<feature type="compositionally biased region" description="Basic and acidic residues" evidence="1">
    <location>
        <begin position="319"/>
        <end position="330"/>
    </location>
</feature>
<accession>A0AAV0DM97</accession>
<protein>
    <submittedName>
        <fullName evidence="2">Uncharacterized protein</fullName>
    </submittedName>
</protein>
<evidence type="ECO:0000256" key="1">
    <source>
        <dbReference type="SAM" id="MobiDB-lite"/>
    </source>
</evidence>
<reference evidence="2" key="1">
    <citation type="submission" date="2022-07" db="EMBL/GenBank/DDBJ databases">
        <authorList>
            <person name="Macas J."/>
            <person name="Novak P."/>
            <person name="Neumann P."/>
        </authorList>
    </citation>
    <scope>NUCLEOTIDE SEQUENCE</scope>
</reference>
<comment type="caution">
    <text evidence="2">The sequence shown here is derived from an EMBL/GenBank/DDBJ whole genome shotgun (WGS) entry which is preliminary data.</text>
</comment>
<dbReference type="EMBL" id="CAMAPF010000127">
    <property type="protein sequence ID" value="CAH9104290.1"/>
    <property type="molecule type" value="Genomic_DNA"/>
</dbReference>
<proteinExistence type="predicted"/>
<sequence length="388" mass="42748">MFRPNDNISKSSMPRSKRSYVPPQVLAKGCNKKVCDLFSSKSVIGSKSLMGISSDLSKATCGSKSYSKGLSAKNYPTGAPFDPLHILPQINSNMKNWDLSPNKSIHEEGDDIFGDVNGAKVELHSKVLVDSNDKGHGSFTSELNIAFEKERGRNIIDDVNENKVGLYQKLVSERNNKGGDFGNSKKNVVIEKKRRRSIFGDVSQLEVNLSSTQDPIVEASGSWIANKKVQTKSTRGTNILNGGDNIFDDVCGNEVNLHNEDAGHSNDKGHSFTYNKNTSFEKRRKRTIVDDDSENEIEFYQGVHRESNGGSSFTSKKSSGREKERGKSIWDDDNEMEVDPTFTQDPVGGDSCIKKKQTQIESTSTTESNDGGDTEVEEGQTVLQDLNG</sequence>
<dbReference type="Proteomes" id="UP001152523">
    <property type="component" value="Unassembled WGS sequence"/>
</dbReference>
<gene>
    <name evidence="2" type="ORF">CEPIT_LOCUS16716</name>
</gene>
<feature type="region of interest" description="Disordered" evidence="1">
    <location>
        <begin position="1"/>
        <end position="20"/>
    </location>
</feature>
<feature type="compositionally biased region" description="Low complexity" evidence="1">
    <location>
        <begin position="308"/>
        <end position="317"/>
    </location>
</feature>
<name>A0AAV0DM97_9ASTE</name>
<evidence type="ECO:0000313" key="2">
    <source>
        <dbReference type="EMBL" id="CAH9104290.1"/>
    </source>
</evidence>
<keyword evidence="3" id="KW-1185">Reference proteome</keyword>
<dbReference type="AlphaFoldDB" id="A0AAV0DM97"/>
<organism evidence="2 3">
    <name type="scientific">Cuscuta epithymum</name>
    <dbReference type="NCBI Taxonomy" id="186058"/>
    <lineage>
        <taxon>Eukaryota</taxon>
        <taxon>Viridiplantae</taxon>
        <taxon>Streptophyta</taxon>
        <taxon>Embryophyta</taxon>
        <taxon>Tracheophyta</taxon>
        <taxon>Spermatophyta</taxon>
        <taxon>Magnoliopsida</taxon>
        <taxon>eudicotyledons</taxon>
        <taxon>Gunneridae</taxon>
        <taxon>Pentapetalae</taxon>
        <taxon>asterids</taxon>
        <taxon>lamiids</taxon>
        <taxon>Solanales</taxon>
        <taxon>Convolvulaceae</taxon>
        <taxon>Cuscuteae</taxon>
        <taxon>Cuscuta</taxon>
        <taxon>Cuscuta subgen. Cuscuta</taxon>
    </lineage>
</organism>